<gene>
    <name evidence="3" type="ORF">ACFPK1_27800</name>
</gene>
<keyword evidence="2" id="KW-0808">Transferase</keyword>
<evidence type="ECO:0000256" key="2">
    <source>
        <dbReference type="ARBA" id="ARBA00022679"/>
    </source>
</evidence>
<evidence type="ECO:0000313" key="3">
    <source>
        <dbReference type="EMBL" id="MFC5142064.1"/>
    </source>
</evidence>
<accession>A0ABV9ZRI8</accession>
<dbReference type="SUPFAM" id="SSF53756">
    <property type="entry name" value="UDP-Glycosyltransferase/glycogen phosphorylase"/>
    <property type="match status" value="1"/>
</dbReference>
<comment type="caution">
    <text evidence="3">The sequence shown here is derived from an EMBL/GenBank/DDBJ whole genome shotgun (WGS) entry which is preliminary data.</text>
</comment>
<protein>
    <submittedName>
        <fullName evidence="3">Glycosyltransferase family 9 protein</fullName>
    </submittedName>
</protein>
<dbReference type="EMBL" id="JBHSKG010000020">
    <property type="protein sequence ID" value="MFC5142064.1"/>
    <property type="molecule type" value="Genomic_DNA"/>
</dbReference>
<dbReference type="Pfam" id="PF01075">
    <property type="entry name" value="Glyco_transf_9"/>
    <property type="match status" value="1"/>
</dbReference>
<dbReference type="Proteomes" id="UP001596175">
    <property type="component" value="Unassembled WGS sequence"/>
</dbReference>
<dbReference type="PANTHER" id="PTHR30160">
    <property type="entry name" value="TETRAACYLDISACCHARIDE 4'-KINASE-RELATED"/>
    <property type="match status" value="1"/>
</dbReference>
<evidence type="ECO:0000313" key="4">
    <source>
        <dbReference type="Proteomes" id="UP001596175"/>
    </source>
</evidence>
<dbReference type="Gene3D" id="3.40.50.2000">
    <property type="entry name" value="Glycogen Phosphorylase B"/>
    <property type="match status" value="2"/>
</dbReference>
<dbReference type="CDD" id="cd03789">
    <property type="entry name" value="GT9_LPS_heptosyltransferase"/>
    <property type="match status" value="1"/>
</dbReference>
<name>A0ABV9ZRI8_9PSEU</name>
<keyword evidence="1" id="KW-0328">Glycosyltransferase</keyword>
<proteinExistence type="predicted"/>
<keyword evidence="4" id="KW-1185">Reference proteome</keyword>
<dbReference type="RefSeq" id="WP_378024196.1">
    <property type="nucleotide sequence ID" value="NZ_JBHSKG010000020.1"/>
</dbReference>
<sequence length="313" mass="32159">MSPPTAVVLRDLGLGDLLVAVPALRLLRRALPDHEIVLVAPAALAPVVSLISAVDTHVSGIPGDSREFRSHAPDVAVNLHGKGPESHARLEALAPRRRIGHAAPGWEGPAWTDDPARPERRRWCDLLVHAGLAADADPDDLHLPGRRAVPGGPVVVHPGAAYGSKRWPAARFAVCAAVLQAQGHAVVVTGGADEARLTAEVVARAGLPADADLGGRTDLAGLLDLVAAASLVIAGDTGISHVATAFGTPSVTLFGPVPATQWGPPPGGPHVVLVDDTVRRGERFADDPDPALLAVTPEDVLAALPSPHGIVPA</sequence>
<dbReference type="InterPro" id="IPR051199">
    <property type="entry name" value="LPS_LOS_Heptosyltrfase"/>
</dbReference>
<evidence type="ECO:0000256" key="1">
    <source>
        <dbReference type="ARBA" id="ARBA00022676"/>
    </source>
</evidence>
<dbReference type="PANTHER" id="PTHR30160:SF1">
    <property type="entry name" value="LIPOPOLYSACCHARIDE 1,2-N-ACETYLGLUCOSAMINETRANSFERASE-RELATED"/>
    <property type="match status" value="1"/>
</dbReference>
<dbReference type="InterPro" id="IPR002201">
    <property type="entry name" value="Glyco_trans_9"/>
</dbReference>
<organism evidence="3 4">
    <name type="scientific">Actinomycetospora rhizophila</name>
    <dbReference type="NCBI Taxonomy" id="1416876"/>
    <lineage>
        <taxon>Bacteria</taxon>
        <taxon>Bacillati</taxon>
        <taxon>Actinomycetota</taxon>
        <taxon>Actinomycetes</taxon>
        <taxon>Pseudonocardiales</taxon>
        <taxon>Pseudonocardiaceae</taxon>
        <taxon>Actinomycetospora</taxon>
    </lineage>
</organism>
<reference evidence="4" key="1">
    <citation type="journal article" date="2019" name="Int. J. Syst. Evol. Microbiol.">
        <title>The Global Catalogue of Microorganisms (GCM) 10K type strain sequencing project: providing services to taxonomists for standard genome sequencing and annotation.</title>
        <authorList>
            <consortium name="The Broad Institute Genomics Platform"/>
            <consortium name="The Broad Institute Genome Sequencing Center for Infectious Disease"/>
            <person name="Wu L."/>
            <person name="Ma J."/>
        </authorList>
    </citation>
    <scope>NUCLEOTIDE SEQUENCE [LARGE SCALE GENOMIC DNA]</scope>
    <source>
        <strain evidence="4">XZYJ18</strain>
    </source>
</reference>